<dbReference type="InterPro" id="IPR050121">
    <property type="entry name" value="Cytochrome_P450_monoxygenase"/>
</dbReference>
<dbReference type="InterPro" id="IPR017972">
    <property type="entry name" value="Cyt_P450_CS"/>
</dbReference>
<evidence type="ECO:0000313" key="7">
    <source>
        <dbReference type="Proteomes" id="UP000431533"/>
    </source>
</evidence>
<evidence type="ECO:0000256" key="3">
    <source>
        <dbReference type="ARBA" id="ARBA00023004"/>
    </source>
</evidence>
<dbReference type="Gene3D" id="1.10.630.10">
    <property type="entry name" value="Cytochrome P450"/>
    <property type="match status" value="1"/>
</dbReference>
<keyword evidence="2 4" id="KW-0479">Metal-binding</keyword>
<keyword evidence="5" id="KW-0560">Oxidoreductase</keyword>
<keyword evidence="4 5" id="KW-0349">Heme</keyword>
<name>A0A8H8QXC8_9HELO</name>
<dbReference type="RefSeq" id="XP_031003276.1">
    <property type="nucleotide sequence ID" value="XM_031152169.1"/>
</dbReference>
<dbReference type="Pfam" id="PF00067">
    <property type="entry name" value="p450"/>
    <property type="match status" value="1"/>
</dbReference>
<evidence type="ECO:0000313" key="6">
    <source>
        <dbReference type="EMBL" id="TVY24488.1"/>
    </source>
</evidence>
<sequence length="516" mass="58245">MLLLLVALQSLGGLLLLAIIQLSWTYFTTPLKSIPGPFFAKFTNLWRFFDTYGGRPELTHQLLHKKHGSAVRLGPNVVSISDPKYLRVIYNTRGDYLKLKKTDPWKSKFYTVNDTKVGNQIIKNVFSTLSNEWHSTALRPIQKFYKMSAVLAQEPLVDLTIHSFFKHLDEKFVDTGKACKIDEWMLFFSWDVIAQMTFRRPMGFMDEGRDHSGLLHTADRALDYFATIGQIPALDHWLAKNPIRPIGPPSFDSAAVFCAQQVMERKQSESNPSRQPDMLDGFLETQKVNPEAVTDNDLISALIVNIVAGADTTASLLRSVIYYVLKNPKVHKRLQEELDNANLATPVPYATATTLVYFDAVIRESGRIGPGVGLLLERIVPQGGLALSDGKLIPAGTIVGMNPWVIHQDKEVYGEDAASFNPDRWLRDVASGETEEDFQARFSRMKATDLTFGAGNRICLGKNVALMQVYKAITTLFLTYDMSLVDPKKEWHVQNSWFVRQSDIDIKIQRRKVTKA</sequence>
<protein>
    <submittedName>
        <fullName evidence="6">Cytochrome P450 monooxygenase</fullName>
    </submittedName>
</protein>
<evidence type="ECO:0000256" key="2">
    <source>
        <dbReference type="ARBA" id="ARBA00022723"/>
    </source>
</evidence>
<dbReference type="InterPro" id="IPR002401">
    <property type="entry name" value="Cyt_P450_E_grp-I"/>
</dbReference>
<keyword evidence="7" id="KW-1185">Reference proteome</keyword>
<evidence type="ECO:0000256" key="5">
    <source>
        <dbReference type="RuleBase" id="RU000461"/>
    </source>
</evidence>
<comment type="cofactor">
    <cofactor evidence="1 4">
        <name>heme</name>
        <dbReference type="ChEBI" id="CHEBI:30413"/>
    </cofactor>
</comment>
<dbReference type="CDD" id="cd11060">
    <property type="entry name" value="CYP57A1-like"/>
    <property type="match status" value="1"/>
</dbReference>
<dbReference type="GO" id="GO:0005506">
    <property type="term" value="F:iron ion binding"/>
    <property type="evidence" value="ECO:0007669"/>
    <property type="project" value="InterPro"/>
</dbReference>
<dbReference type="GeneID" id="41987437"/>
<proteinExistence type="inferred from homology"/>
<dbReference type="InterPro" id="IPR036396">
    <property type="entry name" value="Cyt_P450_sf"/>
</dbReference>
<dbReference type="Proteomes" id="UP000431533">
    <property type="component" value="Unassembled WGS sequence"/>
</dbReference>
<reference evidence="6 7" key="1">
    <citation type="submission" date="2018-05" db="EMBL/GenBank/DDBJ databases">
        <title>Genome sequencing and assembly of the regulated plant pathogen Lachnellula willkommii and related sister species for the development of diagnostic species identification markers.</title>
        <authorList>
            <person name="Giroux E."/>
            <person name="Bilodeau G."/>
        </authorList>
    </citation>
    <scope>NUCLEOTIDE SEQUENCE [LARGE SCALE GENOMIC DNA]</scope>
    <source>
        <strain evidence="6 7">CBS 185.66</strain>
    </source>
</reference>
<dbReference type="GO" id="GO:0016705">
    <property type="term" value="F:oxidoreductase activity, acting on paired donors, with incorporation or reduction of molecular oxygen"/>
    <property type="evidence" value="ECO:0007669"/>
    <property type="project" value="InterPro"/>
</dbReference>
<keyword evidence="3 4" id="KW-0408">Iron</keyword>
<dbReference type="GO" id="GO:0004497">
    <property type="term" value="F:monooxygenase activity"/>
    <property type="evidence" value="ECO:0007669"/>
    <property type="project" value="UniProtKB-KW"/>
</dbReference>
<dbReference type="PROSITE" id="PS00086">
    <property type="entry name" value="CYTOCHROME_P450"/>
    <property type="match status" value="1"/>
</dbReference>
<comment type="similarity">
    <text evidence="5">Belongs to the cytochrome P450 family.</text>
</comment>
<dbReference type="PANTHER" id="PTHR24305">
    <property type="entry name" value="CYTOCHROME P450"/>
    <property type="match status" value="1"/>
</dbReference>
<feature type="binding site" description="axial binding residue" evidence="4">
    <location>
        <position position="459"/>
    </location>
    <ligand>
        <name>heme</name>
        <dbReference type="ChEBI" id="CHEBI:30413"/>
    </ligand>
    <ligandPart>
        <name>Fe</name>
        <dbReference type="ChEBI" id="CHEBI:18248"/>
    </ligandPart>
</feature>
<dbReference type="EMBL" id="QGMH01000129">
    <property type="protein sequence ID" value="TVY24488.1"/>
    <property type="molecule type" value="Genomic_DNA"/>
</dbReference>
<comment type="caution">
    <text evidence="6">The sequence shown here is derived from an EMBL/GenBank/DDBJ whole genome shotgun (WGS) entry which is preliminary data.</text>
</comment>
<gene>
    <name evidence="6" type="primary">andK_1</name>
    <name evidence="6" type="ORF">LHYA1_G007239</name>
</gene>
<keyword evidence="5 6" id="KW-0503">Monooxygenase</keyword>
<dbReference type="InterPro" id="IPR001128">
    <property type="entry name" value="Cyt_P450"/>
</dbReference>
<evidence type="ECO:0000256" key="4">
    <source>
        <dbReference type="PIRSR" id="PIRSR602401-1"/>
    </source>
</evidence>
<dbReference type="AlphaFoldDB" id="A0A8H8QXC8"/>
<dbReference type="SUPFAM" id="SSF48264">
    <property type="entry name" value="Cytochrome P450"/>
    <property type="match status" value="1"/>
</dbReference>
<dbReference type="OrthoDB" id="3934656at2759"/>
<dbReference type="GO" id="GO:0020037">
    <property type="term" value="F:heme binding"/>
    <property type="evidence" value="ECO:0007669"/>
    <property type="project" value="InterPro"/>
</dbReference>
<accession>A0A8H8QXC8</accession>
<dbReference type="PANTHER" id="PTHR24305:SF180">
    <property type="entry name" value="P450, PUTATIVE (EUROFUNG)-RELATED"/>
    <property type="match status" value="1"/>
</dbReference>
<evidence type="ECO:0000256" key="1">
    <source>
        <dbReference type="ARBA" id="ARBA00001971"/>
    </source>
</evidence>
<organism evidence="6 7">
    <name type="scientific">Lachnellula hyalina</name>
    <dbReference type="NCBI Taxonomy" id="1316788"/>
    <lineage>
        <taxon>Eukaryota</taxon>
        <taxon>Fungi</taxon>
        <taxon>Dikarya</taxon>
        <taxon>Ascomycota</taxon>
        <taxon>Pezizomycotina</taxon>
        <taxon>Leotiomycetes</taxon>
        <taxon>Helotiales</taxon>
        <taxon>Lachnaceae</taxon>
        <taxon>Lachnellula</taxon>
    </lineage>
</organism>
<dbReference type="PRINTS" id="PR00385">
    <property type="entry name" value="P450"/>
</dbReference>
<dbReference type="PRINTS" id="PR00463">
    <property type="entry name" value="EP450I"/>
</dbReference>